<evidence type="ECO:0000256" key="1">
    <source>
        <dbReference type="SAM" id="Phobius"/>
    </source>
</evidence>
<dbReference type="AlphaFoldDB" id="A0A812CCQ0"/>
<proteinExistence type="predicted"/>
<gene>
    <name evidence="2" type="ORF">SPHA_33486</name>
</gene>
<keyword evidence="1" id="KW-0472">Membrane</keyword>
<keyword evidence="1" id="KW-1133">Transmembrane helix</keyword>
<comment type="caution">
    <text evidence="2">The sequence shown here is derived from an EMBL/GenBank/DDBJ whole genome shotgun (WGS) entry which is preliminary data.</text>
</comment>
<feature type="transmembrane region" description="Helical" evidence="1">
    <location>
        <begin position="148"/>
        <end position="170"/>
    </location>
</feature>
<keyword evidence="3" id="KW-1185">Reference proteome</keyword>
<sequence length="201" mass="23276">MIYDAVTATSTMKACNWVLSKMDIRALVAGVCRDDEKILTFTSSFIFIPSPPSFLSFPFFFVFFLFPHYFFLRSLPPYSFYFPCLSFVNVPLLLCIIITVVVVFPFPLLFLLIHHLTSLYSFSFLLLLRFDVLFISSFLPFSFCYSVFSFFASPSFVLTVYFVTLCLIIYICSSHYFYHLTGITYSSTLLIVLLHLSSWES</sequence>
<dbReference type="Proteomes" id="UP000597762">
    <property type="component" value="Unassembled WGS sequence"/>
</dbReference>
<name>A0A812CCQ0_ACAPH</name>
<feature type="transmembrane region" description="Helical" evidence="1">
    <location>
        <begin position="119"/>
        <end position="141"/>
    </location>
</feature>
<feature type="transmembrane region" description="Helical" evidence="1">
    <location>
        <begin position="84"/>
        <end position="113"/>
    </location>
</feature>
<protein>
    <submittedName>
        <fullName evidence="2">Uncharacterized protein</fullName>
    </submittedName>
</protein>
<keyword evidence="1" id="KW-0812">Transmembrane</keyword>
<accession>A0A812CCQ0</accession>
<feature type="transmembrane region" description="Helical" evidence="1">
    <location>
        <begin position="54"/>
        <end position="72"/>
    </location>
</feature>
<evidence type="ECO:0000313" key="2">
    <source>
        <dbReference type="EMBL" id="CAE1262943.1"/>
    </source>
</evidence>
<reference evidence="2" key="1">
    <citation type="submission" date="2021-01" db="EMBL/GenBank/DDBJ databases">
        <authorList>
            <person name="Li R."/>
            <person name="Bekaert M."/>
        </authorList>
    </citation>
    <scope>NUCLEOTIDE SEQUENCE</scope>
    <source>
        <strain evidence="2">Farmed</strain>
    </source>
</reference>
<dbReference type="EMBL" id="CAHIKZ030001402">
    <property type="protein sequence ID" value="CAE1262943.1"/>
    <property type="molecule type" value="Genomic_DNA"/>
</dbReference>
<organism evidence="2 3">
    <name type="scientific">Acanthosepion pharaonis</name>
    <name type="common">Pharaoh cuttlefish</name>
    <name type="synonym">Sepia pharaonis</name>
    <dbReference type="NCBI Taxonomy" id="158019"/>
    <lineage>
        <taxon>Eukaryota</taxon>
        <taxon>Metazoa</taxon>
        <taxon>Spiralia</taxon>
        <taxon>Lophotrochozoa</taxon>
        <taxon>Mollusca</taxon>
        <taxon>Cephalopoda</taxon>
        <taxon>Coleoidea</taxon>
        <taxon>Decapodiformes</taxon>
        <taxon>Sepiida</taxon>
        <taxon>Sepiina</taxon>
        <taxon>Sepiidae</taxon>
        <taxon>Acanthosepion</taxon>
    </lineage>
</organism>
<evidence type="ECO:0000313" key="3">
    <source>
        <dbReference type="Proteomes" id="UP000597762"/>
    </source>
</evidence>